<dbReference type="AlphaFoldDB" id="A0A420DUI1"/>
<gene>
    <name evidence="3" type="ORF">BXY80_0036</name>
</gene>
<feature type="domain" description="Glycosyl transferase family 1" evidence="1">
    <location>
        <begin position="181"/>
        <end position="328"/>
    </location>
</feature>
<dbReference type="GO" id="GO:0016757">
    <property type="term" value="F:glycosyltransferase activity"/>
    <property type="evidence" value="ECO:0007669"/>
    <property type="project" value="InterPro"/>
</dbReference>
<evidence type="ECO:0000313" key="3">
    <source>
        <dbReference type="EMBL" id="RKE97971.1"/>
    </source>
</evidence>
<dbReference type="Pfam" id="PF13439">
    <property type="entry name" value="Glyco_transf_4"/>
    <property type="match status" value="1"/>
</dbReference>
<dbReference type="PANTHER" id="PTHR12526">
    <property type="entry name" value="GLYCOSYLTRANSFERASE"/>
    <property type="match status" value="1"/>
</dbReference>
<accession>A0A420DUI1</accession>
<dbReference type="InterPro" id="IPR001296">
    <property type="entry name" value="Glyco_trans_1"/>
</dbReference>
<evidence type="ECO:0000259" key="2">
    <source>
        <dbReference type="Pfam" id="PF13439"/>
    </source>
</evidence>
<name>A0A420DUI1_9FLAO</name>
<keyword evidence="3" id="KW-0808">Transferase</keyword>
<dbReference type="RefSeq" id="WP_120199208.1">
    <property type="nucleotide sequence ID" value="NZ_RAQJ01000001.1"/>
</dbReference>
<dbReference type="Proteomes" id="UP000284892">
    <property type="component" value="Unassembled WGS sequence"/>
</dbReference>
<keyword evidence="4" id="KW-1185">Reference proteome</keyword>
<reference evidence="3 4" key="1">
    <citation type="submission" date="2018-09" db="EMBL/GenBank/DDBJ databases">
        <title>Genomic Encyclopedia of Archaeal and Bacterial Type Strains, Phase II (KMG-II): from individual species to whole genera.</title>
        <authorList>
            <person name="Goeker M."/>
        </authorList>
    </citation>
    <scope>NUCLEOTIDE SEQUENCE [LARGE SCALE GENOMIC DNA]</scope>
    <source>
        <strain evidence="3 4">DSM 26283</strain>
    </source>
</reference>
<feature type="domain" description="Glycosyltransferase subfamily 4-like N-terminal" evidence="2">
    <location>
        <begin position="13"/>
        <end position="160"/>
    </location>
</feature>
<protein>
    <submittedName>
        <fullName evidence="3">Glycosyltransferase involved in cell wall biosynthesis</fullName>
    </submittedName>
</protein>
<dbReference type="SUPFAM" id="SSF53756">
    <property type="entry name" value="UDP-Glycosyltransferase/glycogen phosphorylase"/>
    <property type="match status" value="1"/>
</dbReference>
<dbReference type="EMBL" id="RAQJ01000001">
    <property type="protein sequence ID" value="RKE97971.1"/>
    <property type="molecule type" value="Genomic_DNA"/>
</dbReference>
<evidence type="ECO:0000313" key="4">
    <source>
        <dbReference type="Proteomes" id="UP000284892"/>
    </source>
</evidence>
<sequence>MRVVQLIDSLHAGGAERMAVNISNALSESIERSYLCCSRQEGMLKAFINPSVSYLFLKRKNTLDIKAVLKFYKFLKSEKIDIVHAHSTSFFLATLVKIMLPKVKIVWHNHYGNNINLSYKKRQVLRFCSYFFSSILCVNQNLVHWSKHHLKGNLISYVPNFSVLESVVTSNEVSILKGNLSKRILCLANLRPDKNHFVLLKAFQKICETHDDWTLHCVGQDFNDHYSKAVYDLVNELQLNNSVFFYGSQSDVKKIIKESDIGVLSSNIEGLPLTLLEYGLGKLPVVVTDVGECKHIVSNKDNGILIQPNTSDELVNALQYLIENEEDRILYGERLNNTVINTFSKASIVKLIVQHYNEILL</sequence>
<dbReference type="InterPro" id="IPR028098">
    <property type="entry name" value="Glyco_trans_4-like_N"/>
</dbReference>
<dbReference type="Pfam" id="PF00534">
    <property type="entry name" value="Glycos_transf_1"/>
    <property type="match status" value="1"/>
</dbReference>
<dbReference type="PANTHER" id="PTHR12526:SF627">
    <property type="entry name" value="D-RHAMNOSYLTRANSFERASE WBPZ"/>
    <property type="match status" value="1"/>
</dbReference>
<comment type="caution">
    <text evidence="3">The sequence shown here is derived from an EMBL/GenBank/DDBJ whole genome shotgun (WGS) entry which is preliminary data.</text>
</comment>
<organism evidence="3 4">
    <name type="scientific">Ichthyenterobacterium magnum</name>
    <dbReference type="NCBI Taxonomy" id="1230530"/>
    <lineage>
        <taxon>Bacteria</taxon>
        <taxon>Pseudomonadati</taxon>
        <taxon>Bacteroidota</taxon>
        <taxon>Flavobacteriia</taxon>
        <taxon>Flavobacteriales</taxon>
        <taxon>Flavobacteriaceae</taxon>
        <taxon>Ichthyenterobacterium</taxon>
    </lineage>
</organism>
<proteinExistence type="predicted"/>
<evidence type="ECO:0000259" key="1">
    <source>
        <dbReference type="Pfam" id="PF00534"/>
    </source>
</evidence>
<dbReference type="Gene3D" id="3.40.50.2000">
    <property type="entry name" value="Glycogen Phosphorylase B"/>
    <property type="match status" value="2"/>
</dbReference>
<dbReference type="OrthoDB" id="823685at2"/>